<protein>
    <submittedName>
        <fullName evidence="1">Uncharacterized protein</fullName>
    </submittedName>
</protein>
<reference evidence="1" key="1">
    <citation type="submission" date="2022-05" db="EMBL/GenBank/DDBJ databases">
        <authorList>
            <person name="Okamura Y."/>
        </authorList>
    </citation>
    <scope>NUCLEOTIDE SEQUENCE</scope>
</reference>
<comment type="caution">
    <text evidence="1">The sequence shown here is derived from an EMBL/GenBank/DDBJ whole genome shotgun (WGS) entry which is preliminary data.</text>
</comment>
<gene>
    <name evidence="1" type="ORF">PIBRA_LOCUS4536</name>
</gene>
<evidence type="ECO:0000313" key="2">
    <source>
        <dbReference type="Proteomes" id="UP001152562"/>
    </source>
</evidence>
<proteinExistence type="predicted"/>
<organism evidence="1 2">
    <name type="scientific">Pieris brassicae</name>
    <name type="common">White butterfly</name>
    <name type="synonym">Large white butterfly</name>
    <dbReference type="NCBI Taxonomy" id="7116"/>
    <lineage>
        <taxon>Eukaryota</taxon>
        <taxon>Metazoa</taxon>
        <taxon>Ecdysozoa</taxon>
        <taxon>Arthropoda</taxon>
        <taxon>Hexapoda</taxon>
        <taxon>Insecta</taxon>
        <taxon>Pterygota</taxon>
        <taxon>Neoptera</taxon>
        <taxon>Endopterygota</taxon>
        <taxon>Lepidoptera</taxon>
        <taxon>Glossata</taxon>
        <taxon>Ditrysia</taxon>
        <taxon>Papilionoidea</taxon>
        <taxon>Pieridae</taxon>
        <taxon>Pierinae</taxon>
        <taxon>Pieris</taxon>
    </lineage>
</organism>
<keyword evidence="2" id="KW-1185">Reference proteome</keyword>
<dbReference type="AlphaFoldDB" id="A0A9P0TG92"/>
<dbReference type="Proteomes" id="UP001152562">
    <property type="component" value="Unassembled WGS sequence"/>
</dbReference>
<dbReference type="EMBL" id="CALOZG010000005">
    <property type="protein sequence ID" value="CAH4027215.1"/>
    <property type="molecule type" value="Genomic_DNA"/>
</dbReference>
<evidence type="ECO:0000313" key="1">
    <source>
        <dbReference type="EMBL" id="CAH4027215.1"/>
    </source>
</evidence>
<sequence length="186" mass="19261">MEALRMEVSGGTNTQPDELAGVSVNGLREIMAGFVGEIKGELLADIMRAVGGMMDAKLAGIGDLLLPQPTIRPPLAASRVADVGHIGAVEATAAQRGTYEMGNVVMESWMSSESWSTVTGKKGNGKGKKSKAVSASKSCFGTSGVASSATAPVMVPCSFEVASWRTISNTTWFVTAGSWGCKVWAG</sequence>
<accession>A0A9P0TG92</accession>
<name>A0A9P0TG92_PIEBR</name>